<evidence type="ECO:0000313" key="2">
    <source>
        <dbReference type="Proteomes" id="UP001610563"/>
    </source>
</evidence>
<comment type="caution">
    <text evidence="1">The sequence shown here is derived from an EMBL/GenBank/DDBJ whole genome shotgun (WGS) entry which is preliminary data.</text>
</comment>
<gene>
    <name evidence="1" type="ORF">BJX66DRAFT_337508</name>
</gene>
<organism evidence="1 2">
    <name type="scientific">Aspergillus keveii</name>
    <dbReference type="NCBI Taxonomy" id="714993"/>
    <lineage>
        <taxon>Eukaryota</taxon>
        <taxon>Fungi</taxon>
        <taxon>Dikarya</taxon>
        <taxon>Ascomycota</taxon>
        <taxon>Pezizomycotina</taxon>
        <taxon>Eurotiomycetes</taxon>
        <taxon>Eurotiomycetidae</taxon>
        <taxon>Eurotiales</taxon>
        <taxon>Aspergillaceae</taxon>
        <taxon>Aspergillus</taxon>
        <taxon>Aspergillus subgen. Nidulantes</taxon>
    </lineage>
</organism>
<name>A0ABR4G791_9EURO</name>
<sequence length="122" mass="13455">MSSKSALVPVIGILTKDNTIEGYQLPLAFLTDLNEDQKNQLIEHLRCNAEQNGKPLTLHTWHPSPETLQSIAKPGPRLDSLFVNVGVANMGFDEFGDREKMGFFPRPGWPGHGVLVDADEGM</sequence>
<proteinExistence type="predicted"/>
<keyword evidence="2" id="KW-1185">Reference proteome</keyword>
<accession>A0ABR4G791</accession>
<dbReference type="EMBL" id="JBFTWV010000040">
    <property type="protein sequence ID" value="KAL2794897.1"/>
    <property type="molecule type" value="Genomic_DNA"/>
</dbReference>
<protein>
    <submittedName>
        <fullName evidence="1">Uncharacterized protein</fullName>
    </submittedName>
</protein>
<reference evidence="1 2" key="1">
    <citation type="submission" date="2024-07" db="EMBL/GenBank/DDBJ databases">
        <title>Section-level genome sequencing and comparative genomics of Aspergillus sections Usti and Cavernicolus.</title>
        <authorList>
            <consortium name="Lawrence Berkeley National Laboratory"/>
            <person name="Nybo J.L."/>
            <person name="Vesth T.C."/>
            <person name="Theobald S."/>
            <person name="Frisvad J.C."/>
            <person name="Larsen T.O."/>
            <person name="Kjaerboelling I."/>
            <person name="Rothschild-Mancinelli K."/>
            <person name="Lyhne E.K."/>
            <person name="Kogle M.E."/>
            <person name="Barry K."/>
            <person name="Clum A."/>
            <person name="Na H."/>
            <person name="Ledsgaard L."/>
            <person name="Lin J."/>
            <person name="Lipzen A."/>
            <person name="Kuo A."/>
            <person name="Riley R."/>
            <person name="Mondo S."/>
            <person name="Labutti K."/>
            <person name="Haridas S."/>
            <person name="Pangalinan J."/>
            <person name="Salamov A.A."/>
            <person name="Simmons B.A."/>
            <person name="Magnuson J.K."/>
            <person name="Chen J."/>
            <person name="Drula E."/>
            <person name="Henrissat B."/>
            <person name="Wiebenga A."/>
            <person name="Lubbers R.J."/>
            <person name="Gomes A.C."/>
            <person name="Makela M.R."/>
            <person name="Stajich J."/>
            <person name="Grigoriev I.V."/>
            <person name="Mortensen U.H."/>
            <person name="De Vries R.P."/>
            <person name="Baker S.E."/>
            <person name="Andersen M.R."/>
        </authorList>
    </citation>
    <scope>NUCLEOTIDE SEQUENCE [LARGE SCALE GENOMIC DNA]</scope>
    <source>
        <strain evidence="1 2">CBS 209.92</strain>
    </source>
</reference>
<dbReference type="Proteomes" id="UP001610563">
    <property type="component" value="Unassembled WGS sequence"/>
</dbReference>
<evidence type="ECO:0000313" key="1">
    <source>
        <dbReference type="EMBL" id="KAL2794897.1"/>
    </source>
</evidence>